<keyword evidence="4" id="KW-0812">Transmembrane</keyword>
<protein>
    <submittedName>
        <fullName evidence="6">Glycosyl transferase</fullName>
    </submittedName>
</protein>
<feature type="transmembrane region" description="Helical" evidence="4">
    <location>
        <begin position="193"/>
        <end position="218"/>
    </location>
</feature>
<dbReference type="InterPro" id="IPR001173">
    <property type="entry name" value="Glyco_trans_2-like"/>
</dbReference>
<evidence type="ECO:0000256" key="4">
    <source>
        <dbReference type="SAM" id="Phobius"/>
    </source>
</evidence>
<comment type="similarity">
    <text evidence="1">Belongs to the glycosyltransferase 2 family.</text>
</comment>
<feature type="domain" description="Glycosyltransferase 2-like" evidence="5">
    <location>
        <begin position="30"/>
        <end position="200"/>
    </location>
</feature>
<dbReference type="Gene3D" id="3.90.550.10">
    <property type="entry name" value="Spore Coat Polysaccharide Biosynthesis Protein SpsA, Chain A"/>
    <property type="match status" value="1"/>
</dbReference>
<dbReference type="RefSeq" id="WP_228738101.1">
    <property type="nucleotide sequence ID" value="NZ_AP023415.1"/>
</dbReference>
<keyword evidence="4" id="KW-0472">Membrane</keyword>
<dbReference type="KEGG" id="vfa:MM35RIKEN_13370"/>
<gene>
    <name evidence="6" type="ORF">MM35RIKEN_13370</name>
</gene>
<evidence type="ECO:0000313" key="7">
    <source>
        <dbReference type="Proteomes" id="UP000681343"/>
    </source>
</evidence>
<evidence type="ECO:0000313" key="6">
    <source>
        <dbReference type="EMBL" id="BCK79145.1"/>
    </source>
</evidence>
<evidence type="ECO:0000256" key="3">
    <source>
        <dbReference type="ARBA" id="ARBA00022679"/>
    </source>
</evidence>
<keyword evidence="3 6" id="KW-0808">Transferase</keyword>
<sequence length="276" mass="32183">MVAVGGIVRISNDVELENGRVKHYRLPRSILAFMQVLEYDRSFLASRILFDRFNGSLIISGAFGLFKKDTVIAVGGYDNKTMGEDMELVVKLHEYCTVNNIDYAIRYATDAICWTQVPERLRDLCKQRKRWHLGLFQSMYKHRVMFSNHRFGAVSFVSYLYFLIYELLSPFIEVFGVFTMVLAWWCDLINVPFMLLFFLIYAVFGGVLTLTAFFSRIYTADLTLSFGDGLKAVCLCLFELVFLRFILAWVRCTAFIGYRKKKLSWGRIERRKIDLK</sequence>
<dbReference type="InterPro" id="IPR029044">
    <property type="entry name" value="Nucleotide-diphossugar_trans"/>
</dbReference>
<dbReference type="PANTHER" id="PTHR43630">
    <property type="entry name" value="POLY-BETA-1,6-N-ACETYL-D-GLUCOSAMINE SYNTHASE"/>
    <property type="match status" value="1"/>
</dbReference>
<dbReference type="Proteomes" id="UP000681343">
    <property type="component" value="Chromosome"/>
</dbReference>
<dbReference type="AlphaFoldDB" id="A0A810PY41"/>
<keyword evidence="4" id="KW-1133">Transmembrane helix</keyword>
<proteinExistence type="inferred from homology"/>
<evidence type="ECO:0000256" key="1">
    <source>
        <dbReference type="ARBA" id="ARBA00006739"/>
    </source>
</evidence>
<feature type="transmembrane region" description="Helical" evidence="4">
    <location>
        <begin position="168"/>
        <end position="186"/>
    </location>
</feature>
<organism evidence="6 7">
    <name type="scientific">Vescimonas fastidiosa</name>
    <dbReference type="NCBI Taxonomy" id="2714353"/>
    <lineage>
        <taxon>Bacteria</taxon>
        <taxon>Bacillati</taxon>
        <taxon>Bacillota</taxon>
        <taxon>Clostridia</taxon>
        <taxon>Eubacteriales</taxon>
        <taxon>Oscillospiraceae</taxon>
        <taxon>Vescimonas</taxon>
    </lineage>
</organism>
<feature type="transmembrane region" description="Helical" evidence="4">
    <location>
        <begin position="230"/>
        <end position="258"/>
    </location>
</feature>
<reference evidence="6" key="1">
    <citation type="submission" date="2020-09" db="EMBL/GenBank/DDBJ databases">
        <title>New species isolated from human feces.</title>
        <authorList>
            <person name="Kitahara M."/>
            <person name="Shigeno Y."/>
            <person name="Shime M."/>
            <person name="Matsumoto Y."/>
            <person name="Nakamura S."/>
            <person name="Motooka D."/>
            <person name="Fukuoka S."/>
            <person name="Nishikawa H."/>
            <person name="Benno Y."/>
        </authorList>
    </citation>
    <scope>NUCLEOTIDE SEQUENCE</scope>
    <source>
        <strain evidence="6">MM35</strain>
    </source>
</reference>
<accession>A0A810PY41</accession>
<dbReference type="SUPFAM" id="SSF53448">
    <property type="entry name" value="Nucleotide-diphospho-sugar transferases"/>
    <property type="match status" value="1"/>
</dbReference>
<dbReference type="EMBL" id="AP023415">
    <property type="protein sequence ID" value="BCK79145.1"/>
    <property type="molecule type" value="Genomic_DNA"/>
</dbReference>
<name>A0A810PY41_9FIRM</name>
<dbReference type="PANTHER" id="PTHR43630:SF1">
    <property type="entry name" value="POLY-BETA-1,6-N-ACETYL-D-GLUCOSAMINE SYNTHASE"/>
    <property type="match status" value="1"/>
</dbReference>
<keyword evidence="2" id="KW-0328">Glycosyltransferase</keyword>
<keyword evidence="7" id="KW-1185">Reference proteome</keyword>
<dbReference type="GO" id="GO:0016757">
    <property type="term" value="F:glycosyltransferase activity"/>
    <property type="evidence" value="ECO:0007669"/>
    <property type="project" value="UniProtKB-KW"/>
</dbReference>
<evidence type="ECO:0000259" key="5">
    <source>
        <dbReference type="Pfam" id="PF13632"/>
    </source>
</evidence>
<evidence type="ECO:0000256" key="2">
    <source>
        <dbReference type="ARBA" id="ARBA00022676"/>
    </source>
</evidence>
<dbReference type="Pfam" id="PF13632">
    <property type="entry name" value="Glyco_trans_2_3"/>
    <property type="match status" value="1"/>
</dbReference>